<dbReference type="KEGG" id="pvac:HC248_02194"/>
<dbReference type="Pfam" id="PF08905">
    <property type="entry name" value="DUF1850"/>
    <property type="match status" value="1"/>
</dbReference>
<dbReference type="AlphaFoldDB" id="A0A6H2HAQ8"/>
<accession>A0A6H2HAQ8</accession>
<dbReference type="Proteomes" id="UP000502041">
    <property type="component" value="Chromosome"/>
</dbReference>
<keyword evidence="2" id="KW-1185">Reference proteome</keyword>
<evidence type="ECO:0000313" key="1">
    <source>
        <dbReference type="EMBL" id="QJC56883.1"/>
    </source>
</evidence>
<proteinExistence type="predicted"/>
<gene>
    <name evidence="1" type="ORF">HC248_02194</name>
</gene>
<sequence length="148" mass="16076">MGLSGVCLSLVTAAGLSAGNQVFVPVEHFTLAWIHSIEKVRWEEDYAVLPTSPGSKPTLKAVAARIKGSAAGMEPPADAKLKNGWYEYQPTIHEPAELRLSRSFFTADYEWCMRGSCQPMSALMASDGGVTLVRACSQSQALDENKRE</sequence>
<dbReference type="EMBL" id="CP051461">
    <property type="protein sequence ID" value="QJC56883.1"/>
    <property type="molecule type" value="Genomic_DNA"/>
</dbReference>
<dbReference type="InterPro" id="IPR015001">
    <property type="entry name" value="DUF1850"/>
</dbReference>
<name>A0A6H2HAQ8_9BURK</name>
<evidence type="ECO:0000313" key="2">
    <source>
        <dbReference type="Proteomes" id="UP000502041"/>
    </source>
</evidence>
<reference evidence="1 2" key="1">
    <citation type="submission" date="2020-04" db="EMBL/GenBank/DDBJ databases">
        <title>Complete genome of a Psychrophilic, Marine, Gas Vacuolate Bacterium Polaromonas vacuolata KCTC 22033T.</title>
        <authorList>
            <person name="Hwang K."/>
            <person name="Kim K.M."/>
        </authorList>
    </citation>
    <scope>NUCLEOTIDE SEQUENCE [LARGE SCALE GENOMIC DNA]</scope>
    <source>
        <strain evidence="1 2">KCTC 22033</strain>
    </source>
</reference>
<dbReference type="RefSeq" id="WP_168922476.1">
    <property type="nucleotide sequence ID" value="NZ_CP051461.1"/>
</dbReference>
<organism evidence="1 2">
    <name type="scientific">Polaromonas vacuolata</name>
    <dbReference type="NCBI Taxonomy" id="37448"/>
    <lineage>
        <taxon>Bacteria</taxon>
        <taxon>Pseudomonadati</taxon>
        <taxon>Pseudomonadota</taxon>
        <taxon>Betaproteobacteria</taxon>
        <taxon>Burkholderiales</taxon>
        <taxon>Comamonadaceae</taxon>
        <taxon>Polaromonas</taxon>
    </lineage>
</organism>
<evidence type="ECO:0008006" key="3">
    <source>
        <dbReference type="Google" id="ProtNLM"/>
    </source>
</evidence>
<protein>
    <recommendedName>
        <fullName evidence="3">DUF1850 domain-containing protein</fullName>
    </recommendedName>
</protein>